<dbReference type="SUPFAM" id="SSF55008">
    <property type="entry name" value="HMA, heavy metal-associated domain"/>
    <property type="match status" value="1"/>
</dbReference>
<dbReference type="KEGG" id="jre:109010641"/>
<evidence type="ECO:0000313" key="2">
    <source>
        <dbReference type="RefSeq" id="XP_018847085.1"/>
    </source>
</evidence>
<dbReference type="Proteomes" id="UP000235220">
    <property type="component" value="Chromosome 2"/>
</dbReference>
<dbReference type="OrthoDB" id="1295525at2759"/>
<sequence>MPMLRERSLLYAENLTPPSVIVMTANMGCDRCRQRVSQVASKMTGLEECTVDVQNRRVTMKAEFGFQWKAKPGAPKSKMNKELRPLTYLLKPFRGTCFGNHLAN</sequence>
<dbReference type="GO" id="GO:0046872">
    <property type="term" value="F:metal ion binding"/>
    <property type="evidence" value="ECO:0007669"/>
    <property type="project" value="InterPro"/>
</dbReference>
<protein>
    <submittedName>
        <fullName evidence="2">Uncharacterized protein LOC109010641</fullName>
    </submittedName>
</protein>
<dbReference type="Gramene" id="Jr02_20110_p1">
    <property type="protein sequence ID" value="cds.Jr02_20110_p1"/>
    <property type="gene ID" value="Jr02_20110"/>
</dbReference>
<dbReference type="GeneID" id="109010641"/>
<dbReference type="InterPro" id="IPR006121">
    <property type="entry name" value="HMA_dom"/>
</dbReference>
<gene>
    <name evidence="2" type="primary">LOC109010641</name>
</gene>
<dbReference type="FunCoup" id="A0A2I4GT59">
    <property type="interactions" value="45"/>
</dbReference>
<keyword evidence="1" id="KW-1185">Reference proteome</keyword>
<dbReference type="RefSeq" id="XP_018847085.1">
    <property type="nucleotide sequence ID" value="XM_018991540.2"/>
</dbReference>
<dbReference type="Gene3D" id="3.30.70.100">
    <property type="match status" value="1"/>
</dbReference>
<proteinExistence type="predicted"/>
<evidence type="ECO:0000313" key="1">
    <source>
        <dbReference type="Proteomes" id="UP000235220"/>
    </source>
</evidence>
<dbReference type="AlphaFoldDB" id="A0A2I4GT59"/>
<dbReference type="InterPro" id="IPR036163">
    <property type="entry name" value="HMA_dom_sf"/>
</dbReference>
<dbReference type="Pfam" id="PF00403">
    <property type="entry name" value="HMA"/>
    <property type="match status" value="1"/>
</dbReference>
<accession>A0A2I4GT59</accession>
<name>A0A2I4GT59_JUGRE</name>
<organism evidence="1 2">
    <name type="scientific">Juglans regia</name>
    <name type="common">English walnut</name>
    <dbReference type="NCBI Taxonomy" id="51240"/>
    <lineage>
        <taxon>Eukaryota</taxon>
        <taxon>Viridiplantae</taxon>
        <taxon>Streptophyta</taxon>
        <taxon>Embryophyta</taxon>
        <taxon>Tracheophyta</taxon>
        <taxon>Spermatophyta</taxon>
        <taxon>Magnoliopsida</taxon>
        <taxon>eudicotyledons</taxon>
        <taxon>Gunneridae</taxon>
        <taxon>Pentapetalae</taxon>
        <taxon>rosids</taxon>
        <taxon>fabids</taxon>
        <taxon>Fagales</taxon>
        <taxon>Juglandaceae</taxon>
        <taxon>Juglans</taxon>
    </lineage>
</organism>
<reference evidence="2" key="1">
    <citation type="submission" date="2025-08" db="UniProtKB">
        <authorList>
            <consortium name="RefSeq"/>
        </authorList>
    </citation>
    <scope>IDENTIFICATION</scope>
    <source>
        <tissue evidence="2">Leaves</tissue>
    </source>
</reference>